<name>A0ABU5W1D8_9BACT</name>
<dbReference type="InterPro" id="IPR029063">
    <property type="entry name" value="SAM-dependent_MTases_sf"/>
</dbReference>
<dbReference type="InterPro" id="IPR000241">
    <property type="entry name" value="RlmKL-like_Mtase"/>
</dbReference>
<dbReference type="Gene3D" id="3.40.50.150">
    <property type="entry name" value="Vaccinia Virus protein VP39"/>
    <property type="match status" value="1"/>
</dbReference>
<keyword evidence="1 4" id="KW-0808">Transferase</keyword>
<dbReference type="Proteomes" id="UP001302274">
    <property type="component" value="Unassembled WGS sequence"/>
</dbReference>
<feature type="domain" description="Ribosomal RNA large subunit methyltransferase K/L-like methyltransferase" evidence="2">
    <location>
        <begin position="178"/>
        <end position="348"/>
    </location>
</feature>
<feature type="domain" description="THUMP" evidence="3">
    <location>
        <begin position="77"/>
        <end position="131"/>
    </location>
</feature>
<evidence type="ECO:0000259" key="2">
    <source>
        <dbReference type="Pfam" id="PF01170"/>
    </source>
</evidence>
<dbReference type="GO" id="GO:0032259">
    <property type="term" value="P:methylation"/>
    <property type="evidence" value="ECO:0007669"/>
    <property type="project" value="UniProtKB-KW"/>
</dbReference>
<dbReference type="Gene3D" id="3.30.2130.30">
    <property type="match status" value="1"/>
</dbReference>
<dbReference type="CDD" id="cd11715">
    <property type="entry name" value="THUMP_AdoMetMT"/>
    <property type="match status" value="1"/>
</dbReference>
<dbReference type="Pfam" id="PF02926">
    <property type="entry name" value="THUMP"/>
    <property type="match status" value="1"/>
</dbReference>
<protein>
    <submittedName>
        <fullName evidence="4">N-6 DNA methylase</fullName>
    </submittedName>
</protein>
<keyword evidence="1 4" id="KW-0489">Methyltransferase</keyword>
<dbReference type="PROSITE" id="PS00092">
    <property type="entry name" value="N6_MTASE"/>
    <property type="match status" value="1"/>
</dbReference>
<reference evidence="4 5" key="1">
    <citation type="submission" date="2023-11" db="EMBL/GenBank/DDBJ databases">
        <title>A Novel Polar Bacteriovorax (B. antarcticus) Isolated from the Biocrust in Antarctica.</title>
        <authorList>
            <person name="Mun W."/>
            <person name="Choi S.Y."/>
            <person name="Mitchell R.J."/>
        </authorList>
    </citation>
    <scope>NUCLEOTIDE SEQUENCE [LARGE SCALE GENOMIC DNA]</scope>
    <source>
        <strain evidence="4 5">PP10</strain>
    </source>
</reference>
<evidence type="ECO:0000259" key="3">
    <source>
        <dbReference type="Pfam" id="PF02926"/>
    </source>
</evidence>
<organism evidence="4 5">
    <name type="scientific">Bacteriovorax antarcticus</name>
    <dbReference type="NCBI Taxonomy" id="3088717"/>
    <lineage>
        <taxon>Bacteria</taxon>
        <taxon>Pseudomonadati</taxon>
        <taxon>Bdellovibrionota</taxon>
        <taxon>Bacteriovoracia</taxon>
        <taxon>Bacteriovoracales</taxon>
        <taxon>Bacteriovoracaceae</taxon>
        <taxon>Bacteriovorax</taxon>
    </lineage>
</organism>
<dbReference type="RefSeq" id="WP_323579136.1">
    <property type="nucleotide sequence ID" value="NZ_JAYGJQ010000004.1"/>
</dbReference>
<comment type="caution">
    <text evidence="4">The sequence shown here is derived from an EMBL/GenBank/DDBJ whole genome shotgun (WGS) entry which is preliminary data.</text>
</comment>
<evidence type="ECO:0000256" key="1">
    <source>
        <dbReference type="ARBA" id="ARBA00022603"/>
    </source>
</evidence>
<dbReference type="EMBL" id="JAYGJQ010000004">
    <property type="protein sequence ID" value="MEA9358637.1"/>
    <property type="molecule type" value="Genomic_DNA"/>
</dbReference>
<dbReference type="InterPro" id="IPR004114">
    <property type="entry name" value="THUMP_dom"/>
</dbReference>
<dbReference type="GO" id="GO:0008168">
    <property type="term" value="F:methyltransferase activity"/>
    <property type="evidence" value="ECO:0007669"/>
    <property type="project" value="UniProtKB-KW"/>
</dbReference>
<dbReference type="PANTHER" id="PTHR47313">
    <property type="entry name" value="RIBOSOMAL RNA LARGE SUBUNIT METHYLTRANSFERASE K/L"/>
    <property type="match status" value="1"/>
</dbReference>
<dbReference type="InterPro" id="IPR002052">
    <property type="entry name" value="DNA_methylase_N6_adenine_CS"/>
</dbReference>
<dbReference type="PANTHER" id="PTHR47313:SF1">
    <property type="entry name" value="RIBOSOMAL RNA LARGE SUBUNIT METHYLTRANSFERASE K_L"/>
    <property type="match status" value="1"/>
</dbReference>
<dbReference type="SUPFAM" id="SSF53335">
    <property type="entry name" value="S-adenosyl-L-methionine-dependent methyltransferases"/>
    <property type="match status" value="1"/>
</dbReference>
<evidence type="ECO:0000313" key="5">
    <source>
        <dbReference type="Proteomes" id="UP001302274"/>
    </source>
</evidence>
<gene>
    <name evidence="4" type="ORF">SHI21_20535</name>
</gene>
<sequence length="386" mass="43987">MENLSSFYLIYPLGLTELGLLELKEKWAMHFGDEPLEVLSVDEGGILISVKTIQGFALNHILRSPTRILLRIAEFKARDFPKLFKKVSKLPWKTLMIGATPEIEVSSTNSKLFDSRKVEKAIQDGINEYYRMQPVKKKYLDHYEANKVASDLPQIYYRAVDDTITLSLDTTGEILHKRGEKIFTGLAPIRESLATLLLSALTHDLPPSDYTLIDPMSGSGTFLIEAHDTYKTNFERTFSYQHTPLWIDYVAKKAFAESFKSQTNPKFSKYQGFELNDDVIALAKKNTKGKEITISKGDIFSKDNEMLGNNVVIINPPYGLRVGEKSNINLAFYKDIIESVRRKYAPIRIGIIVPEEYHYSPKKDEGLHRLPFKNGGLPVVFYVLNY</sequence>
<evidence type="ECO:0000313" key="4">
    <source>
        <dbReference type="EMBL" id="MEA9358637.1"/>
    </source>
</evidence>
<proteinExistence type="predicted"/>
<dbReference type="Pfam" id="PF01170">
    <property type="entry name" value="UPF0020"/>
    <property type="match status" value="1"/>
</dbReference>
<keyword evidence="5" id="KW-1185">Reference proteome</keyword>
<accession>A0ABU5W1D8</accession>